<dbReference type="PANTHER" id="PTHR44307">
    <property type="entry name" value="PHOSPHOETHANOLAMINE METHYLTRANSFERASE"/>
    <property type="match status" value="1"/>
</dbReference>
<evidence type="ECO:0000259" key="6">
    <source>
        <dbReference type="Pfam" id="PF13649"/>
    </source>
</evidence>
<dbReference type="PANTHER" id="PTHR44307:SF2">
    <property type="entry name" value="PHOSPHOETHANOLAMINE METHYLTRANSFERASE ISOFORM X1"/>
    <property type="match status" value="1"/>
</dbReference>
<comment type="caution">
    <text evidence="7">The sequence shown here is derived from an EMBL/GenBank/DDBJ whole genome shotgun (WGS) entry which is preliminary data.</text>
</comment>
<dbReference type="GO" id="GO:0000234">
    <property type="term" value="F:phosphoethanolamine N-methyltransferase activity"/>
    <property type="evidence" value="ECO:0007669"/>
    <property type="project" value="UniProtKB-EC"/>
</dbReference>
<keyword evidence="3" id="KW-0808">Transferase</keyword>
<organism evidence="7">
    <name type="scientific">marine sediment metagenome</name>
    <dbReference type="NCBI Taxonomy" id="412755"/>
    <lineage>
        <taxon>unclassified sequences</taxon>
        <taxon>metagenomes</taxon>
        <taxon>ecological metagenomes</taxon>
    </lineage>
</organism>
<feature type="domain" description="Methyltransferase" evidence="6">
    <location>
        <begin position="40"/>
        <end position="135"/>
    </location>
</feature>
<dbReference type="CDD" id="cd02440">
    <property type="entry name" value="AdoMet_MTases"/>
    <property type="match status" value="1"/>
</dbReference>
<dbReference type="EMBL" id="BARV01008600">
    <property type="protein sequence ID" value="GAI05669.1"/>
    <property type="molecule type" value="Genomic_DNA"/>
</dbReference>
<evidence type="ECO:0000256" key="3">
    <source>
        <dbReference type="ARBA" id="ARBA00022679"/>
    </source>
</evidence>
<dbReference type="Pfam" id="PF13649">
    <property type="entry name" value="Methyltransf_25"/>
    <property type="match status" value="1"/>
</dbReference>
<comment type="pathway">
    <text evidence="1">Lipid metabolism.</text>
</comment>
<dbReference type="Gene3D" id="3.40.50.150">
    <property type="entry name" value="Vaccinia Virus protein VP39"/>
    <property type="match status" value="1"/>
</dbReference>
<keyword evidence="2" id="KW-0489">Methyltransferase</keyword>
<comment type="pathway">
    <text evidence="4">Phospholipid metabolism.</text>
</comment>
<dbReference type="GO" id="GO:0032259">
    <property type="term" value="P:methylation"/>
    <property type="evidence" value="ECO:0007669"/>
    <property type="project" value="UniProtKB-KW"/>
</dbReference>
<gene>
    <name evidence="7" type="ORF">S06H3_17236</name>
</gene>
<evidence type="ECO:0000256" key="5">
    <source>
        <dbReference type="ARBA" id="ARBA00047622"/>
    </source>
</evidence>
<dbReference type="InterPro" id="IPR029063">
    <property type="entry name" value="SAM-dependent_MTases_sf"/>
</dbReference>
<accession>X1MH25</accession>
<name>X1MH25_9ZZZZ</name>
<evidence type="ECO:0000256" key="4">
    <source>
        <dbReference type="ARBA" id="ARBA00025707"/>
    </source>
</evidence>
<dbReference type="AlphaFoldDB" id="X1MH25"/>
<evidence type="ECO:0000313" key="7">
    <source>
        <dbReference type="EMBL" id="GAI05669.1"/>
    </source>
</evidence>
<dbReference type="SUPFAM" id="SSF53335">
    <property type="entry name" value="S-adenosyl-L-methionine-dependent methyltransferases"/>
    <property type="match status" value="1"/>
</dbReference>
<protein>
    <recommendedName>
        <fullName evidence="6">Methyltransferase domain-containing protein</fullName>
    </recommendedName>
</protein>
<dbReference type="InterPro" id="IPR041698">
    <property type="entry name" value="Methyltransf_25"/>
</dbReference>
<proteinExistence type="predicted"/>
<evidence type="ECO:0000256" key="1">
    <source>
        <dbReference type="ARBA" id="ARBA00005189"/>
    </source>
</evidence>
<sequence length="205" mass="23245">MDFFDLMSISHRYMEILNPSTSEKIIKLGKLLKLKEGNRVIDFGCGCAEPLIIWAEEFGITGIGIDISEDFCDRAKKKLAVRGLSDRIEIVCSNGADYVFGERAFDAATCIGATFIWGGYKETIQAMKRAIHQNGRLGIGETHWLSDQVHPEYAQKQTSTHTEPELTQITRDEGFELEYIILGSTKMLEYLFMVRVRGIFFKPAY</sequence>
<comment type="catalytic activity">
    <reaction evidence="5">
        <text>phosphoethanolamine + S-adenosyl-L-methionine = N-methylethanolamine phosphate + S-adenosyl-L-homocysteine + H(+)</text>
        <dbReference type="Rhea" id="RHEA:20365"/>
        <dbReference type="ChEBI" id="CHEBI:15378"/>
        <dbReference type="ChEBI" id="CHEBI:57781"/>
        <dbReference type="ChEBI" id="CHEBI:57856"/>
        <dbReference type="ChEBI" id="CHEBI:58190"/>
        <dbReference type="ChEBI" id="CHEBI:59789"/>
        <dbReference type="EC" id="2.1.1.103"/>
    </reaction>
    <physiologicalReaction direction="left-to-right" evidence="5">
        <dbReference type="Rhea" id="RHEA:20366"/>
    </physiologicalReaction>
</comment>
<evidence type="ECO:0000256" key="2">
    <source>
        <dbReference type="ARBA" id="ARBA00022603"/>
    </source>
</evidence>
<reference evidence="7" key="1">
    <citation type="journal article" date="2014" name="Front. Microbiol.">
        <title>High frequency of phylogenetically diverse reductive dehalogenase-homologous genes in deep subseafloor sedimentary metagenomes.</title>
        <authorList>
            <person name="Kawai M."/>
            <person name="Futagami T."/>
            <person name="Toyoda A."/>
            <person name="Takaki Y."/>
            <person name="Nishi S."/>
            <person name="Hori S."/>
            <person name="Arai W."/>
            <person name="Tsubouchi T."/>
            <person name="Morono Y."/>
            <person name="Uchiyama I."/>
            <person name="Ito T."/>
            <person name="Fujiyama A."/>
            <person name="Inagaki F."/>
            <person name="Takami H."/>
        </authorList>
    </citation>
    <scope>NUCLEOTIDE SEQUENCE</scope>
    <source>
        <strain evidence="7">Expedition CK06-06</strain>
    </source>
</reference>